<reference evidence="1 2" key="1">
    <citation type="submission" date="2022-04" db="EMBL/GenBank/DDBJ databases">
        <title>Positive selection, recombination, and allopatry shape intraspecific diversity of widespread and dominant cyanobacteria.</title>
        <authorList>
            <person name="Wei J."/>
            <person name="Shu W."/>
            <person name="Hu C."/>
        </authorList>
    </citation>
    <scope>NUCLEOTIDE SEQUENCE [LARGE SCALE GENOMIC DNA]</scope>
    <source>
        <strain evidence="1 2">GB2-A5</strain>
    </source>
</reference>
<comment type="caution">
    <text evidence="1">The sequence shown here is derived from an EMBL/GenBank/DDBJ whole genome shotgun (WGS) entry which is preliminary data.</text>
</comment>
<gene>
    <name evidence="1" type="ORF">NDI37_27140</name>
</gene>
<dbReference type="Proteomes" id="UP001442494">
    <property type="component" value="Unassembled WGS sequence"/>
</dbReference>
<accession>A0ABV0JY47</accession>
<protein>
    <submittedName>
        <fullName evidence="1">Uncharacterized protein</fullName>
    </submittedName>
</protein>
<evidence type="ECO:0000313" key="1">
    <source>
        <dbReference type="EMBL" id="MEP0868115.1"/>
    </source>
</evidence>
<keyword evidence="2" id="KW-1185">Reference proteome</keyword>
<name>A0ABV0JY47_9CYAN</name>
<dbReference type="EMBL" id="JAMPKK010000115">
    <property type="protein sequence ID" value="MEP0868115.1"/>
    <property type="molecule type" value="Genomic_DNA"/>
</dbReference>
<organism evidence="1 2">
    <name type="scientific">Funiculus sociatus GB2-A5</name>
    <dbReference type="NCBI Taxonomy" id="2933946"/>
    <lineage>
        <taxon>Bacteria</taxon>
        <taxon>Bacillati</taxon>
        <taxon>Cyanobacteriota</taxon>
        <taxon>Cyanophyceae</taxon>
        <taxon>Coleofasciculales</taxon>
        <taxon>Coleofasciculaceae</taxon>
        <taxon>Funiculus</taxon>
    </lineage>
</organism>
<sequence length="46" mass="5324">MNLMTINRIVEAVRFNGSLLVWKLIFRRDGGKVKWIHQPPANEFAG</sequence>
<proteinExistence type="predicted"/>
<evidence type="ECO:0000313" key="2">
    <source>
        <dbReference type="Proteomes" id="UP001442494"/>
    </source>
</evidence>